<evidence type="ECO:0000313" key="11">
    <source>
        <dbReference type="Proteomes" id="UP000288216"/>
    </source>
</evidence>
<evidence type="ECO:0000313" key="10">
    <source>
        <dbReference type="EMBL" id="GCB82851.1"/>
    </source>
</evidence>
<evidence type="ECO:0000256" key="5">
    <source>
        <dbReference type="ARBA" id="ARBA00022679"/>
    </source>
</evidence>
<feature type="compositionally biased region" description="Basic and acidic residues" evidence="9">
    <location>
        <begin position="89"/>
        <end position="104"/>
    </location>
</feature>
<dbReference type="Gene3D" id="1.10.10.2150">
    <property type="entry name" value="Ribosomal RNA-processing protein 8, N-terminal domain"/>
    <property type="match status" value="1"/>
</dbReference>
<comment type="function">
    <text evidence="8">Probable methyltransferase required to silence rDNA.</text>
</comment>
<feature type="compositionally biased region" description="Polar residues" evidence="9">
    <location>
        <begin position="249"/>
        <end position="258"/>
    </location>
</feature>
<feature type="compositionally biased region" description="Polar residues" evidence="9">
    <location>
        <begin position="159"/>
        <end position="169"/>
    </location>
</feature>
<evidence type="ECO:0000256" key="1">
    <source>
        <dbReference type="ARBA" id="ARBA00004604"/>
    </source>
</evidence>
<dbReference type="AlphaFoldDB" id="A0A401QBU1"/>
<evidence type="ECO:0000256" key="8">
    <source>
        <dbReference type="RuleBase" id="RU365074"/>
    </source>
</evidence>
<evidence type="ECO:0000256" key="3">
    <source>
        <dbReference type="ARBA" id="ARBA00022552"/>
    </source>
</evidence>
<dbReference type="EMBL" id="BFAA01029933">
    <property type="protein sequence ID" value="GCB82851.1"/>
    <property type="molecule type" value="Genomic_DNA"/>
</dbReference>
<dbReference type="GO" id="GO:0005677">
    <property type="term" value="C:chromatin silencing complex"/>
    <property type="evidence" value="ECO:0007669"/>
    <property type="project" value="TreeGrafter"/>
</dbReference>
<keyword evidence="5 8" id="KW-0808">Transferase</keyword>
<keyword evidence="6 8" id="KW-0949">S-adenosyl-L-methionine</keyword>
<evidence type="ECO:0000256" key="9">
    <source>
        <dbReference type="SAM" id="MobiDB-lite"/>
    </source>
</evidence>
<comment type="subcellular location">
    <subcellularLocation>
        <location evidence="1 8">Nucleus</location>
        <location evidence="1 8">Nucleolus</location>
    </subcellularLocation>
</comment>
<organism evidence="10 11">
    <name type="scientific">Scyliorhinus torazame</name>
    <name type="common">Cloudy catshark</name>
    <name type="synonym">Catulus torazame</name>
    <dbReference type="NCBI Taxonomy" id="75743"/>
    <lineage>
        <taxon>Eukaryota</taxon>
        <taxon>Metazoa</taxon>
        <taxon>Chordata</taxon>
        <taxon>Craniata</taxon>
        <taxon>Vertebrata</taxon>
        <taxon>Chondrichthyes</taxon>
        <taxon>Elasmobranchii</taxon>
        <taxon>Galeomorphii</taxon>
        <taxon>Galeoidea</taxon>
        <taxon>Carcharhiniformes</taxon>
        <taxon>Scyliorhinidae</taxon>
        <taxon>Scyliorhinus</taxon>
    </lineage>
</organism>
<reference evidence="10 11" key="1">
    <citation type="journal article" date="2018" name="Nat. Ecol. Evol.">
        <title>Shark genomes provide insights into elasmobranch evolution and the origin of vertebrates.</title>
        <authorList>
            <person name="Hara Y"/>
            <person name="Yamaguchi K"/>
            <person name="Onimaru K"/>
            <person name="Kadota M"/>
            <person name="Koyanagi M"/>
            <person name="Keeley SD"/>
            <person name="Tatsumi K"/>
            <person name="Tanaka K"/>
            <person name="Motone F"/>
            <person name="Kageyama Y"/>
            <person name="Nozu R"/>
            <person name="Adachi N"/>
            <person name="Nishimura O"/>
            <person name="Nakagawa R"/>
            <person name="Tanegashima C"/>
            <person name="Kiyatake I"/>
            <person name="Matsumoto R"/>
            <person name="Murakumo K"/>
            <person name="Nishida K"/>
            <person name="Terakita A"/>
            <person name="Kuratani S"/>
            <person name="Sato K"/>
            <person name="Hyodo S Kuraku.S."/>
        </authorList>
    </citation>
    <scope>NUCLEOTIDE SEQUENCE [LARGE SCALE GENOMIC DNA]</scope>
</reference>
<feature type="region of interest" description="Disordered" evidence="9">
    <location>
        <begin position="52"/>
        <end position="272"/>
    </location>
</feature>
<dbReference type="GO" id="GO:0006364">
    <property type="term" value="P:rRNA processing"/>
    <property type="evidence" value="ECO:0007669"/>
    <property type="project" value="UniProtKB-UniRule"/>
</dbReference>
<evidence type="ECO:0000256" key="4">
    <source>
        <dbReference type="ARBA" id="ARBA00022603"/>
    </source>
</evidence>
<dbReference type="GO" id="GO:0042149">
    <property type="term" value="P:cellular response to glucose starvation"/>
    <property type="evidence" value="ECO:0007669"/>
    <property type="project" value="TreeGrafter"/>
</dbReference>
<evidence type="ECO:0000256" key="2">
    <source>
        <dbReference type="ARBA" id="ARBA00006301"/>
    </source>
</evidence>
<feature type="compositionally biased region" description="Polar residues" evidence="9">
    <location>
        <begin position="59"/>
        <end position="69"/>
    </location>
</feature>
<accession>A0A401QBU1</accession>
<evidence type="ECO:0000256" key="7">
    <source>
        <dbReference type="ARBA" id="ARBA00023242"/>
    </source>
</evidence>
<dbReference type="OrthoDB" id="10258825at2759"/>
<feature type="compositionally biased region" description="Basic residues" evidence="9">
    <location>
        <begin position="76"/>
        <end position="88"/>
    </location>
</feature>
<dbReference type="EC" id="2.1.1.-" evidence="8"/>
<dbReference type="Pfam" id="PF05148">
    <property type="entry name" value="Methyltransf_8"/>
    <property type="match status" value="1"/>
</dbReference>
<dbReference type="GO" id="GO:0033553">
    <property type="term" value="C:rDNA heterochromatin"/>
    <property type="evidence" value="ECO:0007669"/>
    <property type="project" value="TreeGrafter"/>
</dbReference>
<dbReference type="InterPro" id="IPR007823">
    <property type="entry name" value="RRP8"/>
</dbReference>
<dbReference type="STRING" id="75743.A0A401QBU1"/>
<feature type="compositionally biased region" description="Basic and acidic residues" evidence="9">
    <location>
        <begin position="195"/>
        <end position="216"/>
    </location>
</feature>
<protein>
    <recommendedName>
        <fullName evidence="8">Ribosomal RNA-processing protein 8</fullName>
        <ecNumber evidence="8">2.1.1.-</ecNumber>
    </recommendedName>
</protein>
<dbReference type="GO" id="GO:0005730">
    <property type="term" value="C:nucleolus"/>
    <property type="evidence" value="ECO:0007669"/>
    <property type="project" value="UniProtKB-SubCell"/>
</dbReference>
<dbReference type="GO" id="GO:0032259">
    <property type="term" value="P:methylation"/>
    <property type="evidence" value="ECO:0007669"/>
    <property type="project" value="UniProtKB-KW"/>
</dbReference>
<dbReference type="GO" id="GO:0046015">
    <property type="term" value="P:regulation of transcription by glucose"/>
    <property type="evidence" value="ECO:0007669"/>
    <property type="project" value="TreeGrafter"/>
</dbReference>
<keyword evidence="3 8" id="KW-0698">rRNA processing</keyword>
<dbReference type="Proteomes" id="UP000288216">
    <property type="component" value="Unassembled WGS sequence"/>
</dbReference>
<feature type="region of interest" description="Disordered" evidence="9">
    <location>
        <begin position="298"/>
        <end position="331"/>
    </location>
</feature>
<comment type="similarity">
    <text evidence="2 8">Belongs to the methyltransferase superfamily. RRP8 family.</text>
</comment>
<dbReference type="GO" id="GO:0000183">
    <property type="term" value="P:rDNA heterochromatin formation"/>
    <property type="evidence" value="ECO:0007669"/>
    <property type="project" value="TreeGrafter"/>
</dbReference>
<feature type="non-terminal residue" evidence="10">
    <location>
        <position position="399"/>
    </location>
</feature>
<name>A0A401QBU1_SCYTO</name>
<proteinExistence type="inferred from homology"/>
<dbReference type="FunFam" id="1.10.10.2150:FF:000001">
    <property type="entry name" value="Ribosomal RNA-processing protein 8"/>
    <property type="match status" value="1"/>
</dbReference>
<dbReference type="PANTHER" id="PTHR12787:SF0">
    <property type="entry name" value="RIBOSOMAL RNA-PROCESSING PROTEIN 8"/>
    <property type="match status" value="1"/>
</dbReference>
<comment type="caution">
    <text evidence="10">The sequence shown here is derived from an EMBL/GenBank/DDBJ whole genome shotgun (WGS) entry which is preliminary data.</text>
</comment>
<sequence>MFAECDWNDDVEARALSQSVFHKVEASRCIGELSTRSLGGKKKRRFLQTLRTVSAAGTPDQNPGESLPNTECGAGKSKRKKKRNRLKKDKVGAKLCEPDVEKGSGDPVKAPSAPADVAKRKQSEGMGAKENAQLQAGNGELGEGTSAAQQKVLKVNGLGSHSGQGTLTRKQWRNRMKNKHRNKNKFRSTDPPPAENREQMEETIEYDRTLAKSRPEQEEETSVSDRHEAKIKSRKGRGKGSEPRERTASRSSNGNMTNLKKRAGDHSQEGETLSLCKKTRRKAAREQILTCEPSDCVPAQSGSLTRVTPPTGEVNSTQSGHASPSSDRSAALRAKMEERLKSARFRYINEQLYTSSSAEAIRLFAQDKEAFEIYHRGFTTQIERWPENPLNRIIQYIRN</sequence>
<keyword evidence="4 8" id="KW-0489">Methyltransferase</keyword>
<keyword evidence="7 8" id="KW-0539">Nucleus</keyword>
<dbReference type="OMA" id="LPNTECG"/>
<feature type="compositionally biased region" description="Basic and acidic residues" evidence="9">
    <location>
        <begin position="239"/>
        <end position="248"/>
    </location>
</feature>
<evidence type="ECO:0000256" key="6">
    <source>
        <dbReference type="ARBA" id="ARBA00022691"/>
    </source>
</evidence>
<keyword evidence="11" id="KW-1185">Reference proteome</keyword>
<dbReference type="PANTHER" id="PTHR12787">
    <property type="entry name" value="RIBOSOMAL RNA-PROCESSING PROTEIN 8"/>
    <property type="match status" value="1"/>
</dbReference>
<gene>
    <name evidence="10" type="ORF">scyTo_0023491</name>
</gene>
<dbReference type="InterPro" id="IPR042036">
    <property type="entry name" value="RRP8_N"/>
</dbReference>
<dbReference type="GO" id="GO:0008168">
    <property type="term" value="F:methyltransferase activity"/>
    <property type="evidence" value="ECO:0007669"/>
    <property type="project" value="UniProtKB-KW"/>
</dbReference>
<feature type="compositionally biased region" description="Polar residues" evidence="9">
    <location>
        <begin position="300"/>
        <end position="328"/>
    </location>
</feature>
<feature type="compositionally biased region" description="Basic residues" evidence="9">
    <location>
        <begin position="170"/>
        <end position="186"/>
    </location>
</feature>